<dbReference type="PANTHER" id="PTHR43140:SF1">
    <property type="entry name" value="TYPE I RESTRICTION ENZYME ECOKI SPECIFICITY SUBUNIT"/>
    <property type="match status" value="1"/>
</dbReference>
<keyword evidence="3" id="KW-0238">DNA-binding</keyword>
<dbReference type="EMBL" id="CP036261">
    <property type="protein sequence ID" value="QDS90933.1"/>
    <property type="molecule type" value="Genomic_DNA"/>
</dbReference>
<keyword evidence="4" id="KW-0175">Coiled coil</keyword>
<organism evidence="6 7">
    <name type="scientific">Rosistilla ulvae</name>
    <dbReference type="NCBI Taxonomy" id="1930277"/>
    <lineage>
        <taxon>Bacteria</taxon>
        <taxon>Pseudomonadati</taxon>
        <taxon>Planctomycetota</taxon>
        <taxon>Planctomycetia</taxon>
        <taxon>Pirellulales</taxon>
        <taxon>Pirellulaceae</taxon>
        <taxon>Rosistilla</taxon>
    </lineage>
</organism>
<dbReference type="AlphaFoldDB" id="A0A517M7T1"/>
<dbReference type="PANTHER" id="PTHR43140">
    <property type="entry name" value="TYPE-1 RESTRICTION ENZYME ECOKI SPECIFICITY PROTEIN"/>
    <property type="match status" value="1"/>
</dbReference>
<dbReference type="Pfam" id="PF01420">
    <property type="entry name" value="Methylase_S"/>
    <property type="match status" value="1"/>
</dbReference>
<comment type="similarity">
    <text evidence="1">Belongs to the type-I restriction system S methylase family.</text>
</comment>
<dbReference type="KEGG" id="ruv:EC9_51510"/>
<proteinExistence type="inferred from homology"/>
<feature type="coiled-coil region" evidence="4">
    <location>
        <begin position="373"/>
        <end position="400"/>
    </location>
</feature>
<sequence length="431" mass="48736">MSFPAYDDYKDSGVAWLGEIPERWDIRRLKFVSDIQTGDKDTVDAEESGIFPFFVRSQTVERISTKTFDCEAILTAGDGVGVGKVFHYHHGPFDFHQRVYMMNNFRDVDGRFLFHYLKSNFYKVALEGGAKSTVDSIRRPMLTDFPVSFPPCKREQKAISAFLDVETAKIDGLVSEQRRLIELLKEKRQAVISHAVTKGLNPNVPMKPSGIPWLGDVPEHWSVKRLKHVSPFISVGIVVNPTNYVSEDPNDLPFIYGGDIREGVIDWANSRRIHRDSSATQEKTQLETNDLLVVRVGAPGVTAVVPEECEGGNCASVMLMRKGDFNSHWLCYVMNTRVIRFQVEIVEYGAAQKQFNIAHAVNFWVPVPDRAEQDNLVAELDKQIGEFDQLQSEAERAIELLQERRTALISAAVTGKIDVREFATRELACEH</sequence>
<dbReference type="GO" id="GO:0003677">
    <property type="term" value="F:DNA binding"/>
    <property type="evidence" value="ECO:0007669"/>
    <property type="project" value="UniProtKB-KW"/>
</dbReference>
<evidence type="ECO:0000313" key="6">
    <source>
        <dbReference type="EMBL" id="QDS90933.1"/>
    </source>
</evidence>
<accession>A0A517M7T1</accession>
<dbReference type="InterPro" id="IPR000055">
    <property type="entry name" value="Restrct_endonuc_typeI_TRD"/>
</dbReference>
<dbReference type="OrthoDB" id="9795776at2"/>
<dbReference type="InterPro" id="IPR051212">
    <property type="entry name" value="Type-I_RE_S_subunit"/>
</dbReference>
<feature type="domain" description="Type I restriction modification DNA specificity" evidence="5">
    <location>
        <begin position="21"/>
        <end position="168"/>
    </location>
</feature>
<dbReference type="GO" id="GO:0009307">
    <property type="term" value="P:DNA restriction-modification system"/>
    <property type="evidence" value="ECO:0007669"/>
    <property type="project" value="UniProtKB-KW"/>
</dbReference>
<keyword evidence="7" id="KW-1185">Reference proteome</keyword>
<evidence type="ECO:0000256" key="1">
    <source>
        <dbReference type="ARBA" id="ARBA00010923"/>
    </source>
</evidence>
<protein>
    <submittedName>
        <fullName evidence="6">Type-1 restriction enzyme EcoKI specificity protein</fullName>
    </submittedName>
</protein>
<name>A0A517M7T1_9BACT</name>
<dbReference type="RefSeq" id="WP_145348660.1">
    <property type="nucleotide sequence ID" value="NZ_CP036261.1"/>
</dbReference>
<evidence type="ECO:0000259" key="5">
    <source>
        <dbReference type="Pfam" id="PF01420"/>
    </source>
</evidence>
<evidence type="ECO:0000313" key="7">
    <source>
        <dbReference type="Proteomes" id="UP000319557"/>
    </source>
</evidence>
<evidence type="ECO:0000256" key="4">
    <source>
        <dbReference type="SAM" id="Coils"/>
    </source>
</evidence>
<dbReference type="REBASE" id="356013">
    <property type="entry name" value="S.PbaEC9ORF51500P"/>
</dbReference>
<gene>
    <name evidence="6" type="primary">hsdS</name>
    <name evidence="6" type="ORF">EC9_51510</name>
</gene>
<dbReference type="Gene3D" id="1.10.287.1120">
    <property type="entry name" value="Bipartite methylase S protein"/>
    <property type="match status" value="1"/>
</dbReference>
<reference evidence="6 7" key="1">
    <citation type="submission" date="2019-02" db="EMBL/GenBank/DDBJ databases">
        <title>Deep-cultivation of Planctomycetes and their phenomic and genomic characterization uncovers novel biology.</title>
        <authorList>
            <person name="Wiegand S."/>
            <person name="Jogler M."/>
            <person name="Boedeker C."/>
            <person name="Pinto D."/>
            <person name="Vollmers J."/>
            <person name="Rivas-Marin E."/>
            <person name="Kohn T."/>
            <person name="Peeters S.H."/>
            <person name="Heuer A."/>
            <person name="Rast P."/>
            <person name="Oberbeckmann S."/>
            <person name="Bunk B."/>
            <person name="Jeske O."/>
            <person name="Meyerdierks A."/>
            <person name="Storesund J.E."/>
            <person name="Kallscheuer N."/>
            <person name="Luecker S."/>
            <person name="Lage O.M."/>
            <person name="Pohl T."/>
            <person name="Merkel B.J."/>
            <person name="Hornburger P."/>
            <person name="Mueller R.-W."/>
            <person name="Bruemmer F."/>
            <person name="Labrenz M."/>
            <person name="Spormann A.M."/>
            <person name="Op den Camp H."/>
            <person name="Overmann J."/>
            <person name="Amann R."/>
            <person name="Jetten M.S.M."/>
            <person name="Mascher T."/>
            <person name="Medema M.H."/>
            <person name="Devos D.P."/>
            <person name="Kaster A.-K."/>
            <person name="Ovreas L."/>
            <person name="Rohde M."/>
            <person name="Galperin M.Y."/>
            <person name="Jogler C."/>
        </authorList>
    </citation>
    <scope>NUCLEOTIDE SEQUENCE [LARGE SCALE GENOMIC DNA]</scope>
    <source>
        <strain evidence="6 7">EC9</strain>
    </source>
</reference>
<dbReference type="InterPro" id="IPR044946">
    <property type="entry name" value="Restrct_endonuc_typeI_TRD_sf"/>
</dbReference>
<keyword evidence="2" id="KW-0680">Restriction system</keyword>
<evidence type="ECO:0000256" key="2">
    <source>
        <dbReference type="ARBA" id="ARBA00022747"/>
    </source>
</evidence>
<dbReference type="SUPFAM" id="SSF116734">
    <property type="entry name" value="DNA methylase specificity domain"/>
    <property type="match status" value="2"/>
</dbReference>
<dbReference type="Gene3D" id="3.90.220.20">
    <property type="entry name" value="DNA methylase specificity domains"/>
    <property type="match status" value="2"/>
</dbReference>
<evidence type="ECO:0000256" key="3">
    <source>
        <dbReference type="ARBA" id="ARBA00023125"/>
    </source>
</evidence>
<dbReference type="Proteomes" id="UP000319557">
    <property type="component" value="Chromosome"/>
</dbReference>